<feature type="compositionally biased region" description="Low complexity" evidence="1">
    <location>
        <begin position="459"/>
        <end position="490"/>
    </location>
</feature>
<proteinExistence type="predicted"/>
<feature type="region of interest" description="Disordered" evidence="1">
    <location>
        <begin position="410"/>
        <end position="653"/>
    </location>
</feature>
<name>A0A164S7A8_9AGAM</name>
<sequence length="653" mass="70983">MALILPLIRLLALLSNIWTTFKTSKLNQPGPRGTISQRSRAQRKRDLKGCLAIWVVWSFAVSVESVADVFIGFFPFYGEFKSVIWLFLLLSRSYGAEPIFLHVIRPLVRPYVTPIDSVLDLLRLLADLALALMLLPWQHAVAWWHRSSDDRNDAPSNGGAQEAIEMRERTGPVTRAQLRDASQKAQTVLSGIDEARQKVADNLETQRVTAPRAARVRTRVTEVVKLSVNGEGSSKRSGIYQFVDPSTLGLDDDERPPQLRTRKRNLDTSTAWEPEAPVEIGSTDTNRVSIDAASSNHPLSWDDPLAATSRMNESSLPDNGSAPMDVDPADVSLDTWSRYPPIPAAYPPTPAPPRPLSLSNPLQLPRMARPNFDSATRTETVVSLEQSVFPIEPDRPLGDRSGAERNSISNVIGREDSSEAAVNAPSTEIEGSISDHEGPRLSARPPGSSLSSREESVEESPLGSASGSGESTRTTTRGPSRPPSRTSLRSEPADKKVPRKRPLAQQKPSAPPQPPTTRERRTRVTRGSTTVEKESDTPAGPKSDGDDAVVDENGGIKKRRKLVRGPGSLSDVEAGPRPALVSTENTGEVIVIDLEDDEKIAQPGPDEGKTAARRGRKTETAAKPVINGATATRTRIPKDGPAAGQRPKRSAKT</sequence>
<feature type="compositionally biased region" description="Basic and acidic residues" evidence="1">
    <location>
        <begin position="392"/>
        <end position="403"/>
    </location>
</feature>
<feature type="region of interest" description="Disordered" evidence="1">
    <location>
        <begin position="385"/>
        <end position="404"/>
    </location>
</feature>
<dbReference type="Pfam" id="PF03134">
    <property type="entry name" value="TB2_DP1_HVA22"/>
    <property type="match status" value="1"/>
</dbReference>
<organism evidence="2 3">
    <name type="scientific">Sistotremastrum niveocremeum HHB9708</name>
    <dbReference type="NCBI Taxonomy" id="1314777"/>
    <lineage>
        <taxon>Eukaryota</taxon>
        <taxon>Fungi</taxon>
        <taxon>Dikarya</taxon>
        <taxon>Basidiomycota</taxon>
        <taxon>Agaricomycotina</taxon>
        <taxon>Agaricomycetes</taxon>
        <taxon>Sistotremastrales</taxon>
        <taxon>Sistotremastraceae</taxon>
        <taxon>Sertulicium</taxon>
        <taxon>Sertulicium niveocremeum</taxon>
    </lineage>
</organism>
<dbReference type="EMBL" id="KV419416">
    <property type="protein sequence ID" value="KZS91212.1"/>
    <property type="molecule type" value="Genomic_DNA"/>
</dbReference>
<dbReference type="InterPro" id="IPR004345">
    <property type="entry name" value="TB2_DP1_HVA22"/>
</dbReference>
<gene>
    <name evidence="2" type="ORF">SISNIDRAFT_487546</name>
</gene>
<feature type="compositionally biased region" description="Polar residues" evidence="1">
    <location>
        <begin position="309"/>
        <end position="318"/>
    </location>
</feature>
<accession>A0A164S7A8</accession>
<dbReference type="AlphaFoldDB" id="A0A164S7A8"/>
<feature type="region of interest" description="Disordered" evidence="1">
    <location>
        <begin position="294"/>
        <end position="327"/>
    </location>
</feature>
<dbReference type="OrthoDB" id="434647at2759"/>
<evidence type="ECO:0000256" key="1">
    <source>
        <dbReference type="SAM" id="MobiDB-lite"/>
    </source>
</evidence>
<evidence type="ECO:0000313" key="2">
    <source>
        <dbReference type="EMBL" id="KZS91212.1"/>
    </source>
</evidence>
<protein>
    <submittedName>
        <fullName evidence="2">Uncharacterized protein</fullName>
    </submittedName>
</protein>
<reference evidence="2 3" key="1">
    <citation type="journal article" date="2016" name="Mol. Biol. Evol.">
        <title>Comparative Genomics of Early-Diverging Mushroom-Forming Fungi Provides Insights into the Origins of Lignocellulose Decay Capabilities.</title>
        <authorList>
            <person name="Nagy L.G."/>
            <person name="Riley R."/>
            <person name="Tritt A."/>
            <person name="Adam C."/>
            <person name="Daum C."/>
            <person name="Floudas D."/>
            <person name="Sun H."/>
            <person name="Yadav J.S."/>
            <person name="Pangilinan J."/>
            <person name="Larsson K.H."/>
            <person name="Matsuura K."/>
            <person name="Barry K."/>
            <person name="Labutti K."/>
            <person name="Kuo R."/>
            <person name="Ohm R.A."/>
            <person name="Bhattacharya S.S."/>
            <person name="Shirouzu T."/>
            <person name="Yoshinaga Y."/>
            <person name="Martin F.M."/>
            <person name="Grigoriev I.V."/>
            <person name="Hibbett D.S."/>
        </authorList>
    </citation>
    <scope>NUCLEOTIDE SEQUENCE [LARGE SCALE GENOMIC DNA]</scope>
    <source>
        <strain evidence="2 3">HHB9708</strain>
    </source>
</reference>
<feature type="region of interest" description="Disordered" evidence="1">
    <location>
        <begin position="246"/>
        <end position="272"/>
    </location>
</feature>
<evidence type="ECO:0000313" key="3">
    <source>
        <dbReference type="Proteomes" id="UP000076722"/>
    </source>
</evidence>
<keyword evidence="3" id="KW-1185">Reference proteome</keyword>
<dbReference type="Proteomes" id="UP000076722">
    <property type="component" value="Unassembled WGS sequence"/>
</dbReference>